<sequence>MRIDPSLCIRCRGAKGLCGLPYCPVFVKAKVKAYSEAVAGRREVSGSSPPSVFVGRVGWPKVRVYPSVPPISGDTSSLEDPKAWLHMSLEDFLASRLILARGSLELDVRSARSPGRALSDVQALALSPRPADVELTLKRPLKPEPLLDEHVPPLGPSSPLLSLKIGSLPPPERIVEKAYEDVDLPAAEAVWKLYNYGVDVHRISRFLSVGAIGVGRRRRLVPTRWSITAVDKQISDRLVEEIKRLPPIDRYYVYVRKTKGNTFVALLAPGGFMYEWGEAWFPGTTWNQYGASPEVEVDWEGPRGRTTYPSIGGCYYAARLAAAEALHAMGRQAAAVLWREIYPGFDLPIGVWYVRENVRAMFRERPEKFDDLGEALKFIASQLKLPLDLWYSRSHIVRLLRSARL</sequence>
<keyword evidence="1" id="KW-0234">DNA repair</keyword>
<gene>
    <name evidence="4" type="ordered locus">TTX_0527</name>
</gene>
<dbReference type="OrthoDB" id="6609at2157"/>
<dbReference type="HOGENOM" id="CLU_039703_0_0_2"/>
<comment type="function">
    <text evidence="1">Involved in DNA damage repair.</text>
</comment>
<dbReference type="HAMAP" id="MF_02096">
    <property type="entry name" value="Nre"/>
    <property type="match status" value="1"/>
</dbReference>
<reference evidence="4 5" key="1">
    <citation type="journal article" date="2011" name="PLoS ONE">
        <title>The complete genome sequence of Thermoproteus tenax: a physiologically versatile member of the Crenarchaeota.</title>
        <authorList>
            <person name="Siebers B."/>
            <person name="Zaparty M."/>
            <person name="Raddatz G."/>
            <person name="Tjaden B."/>
            <person name="Albers S.V."/>
            <person name="Bell S.D."/>
            <person name="Blombach F."/>
            <person name="Kletzin A."/>
            <person name="Kyrpides N."/>
            <person name="Lanz C."/>
            <person name="Plagens A."/>
            <person name="Rampp M."/>
            <person name="Rosinus A."/>
            <person name="von Jan M."/>
            <person name="Makarova K.S."/>
            <person name="Klenk H.P."/>
            <person name="Schuster S.C."/>
            <person name="Hensel R."/>
        </authorList>
    </citation>
    <scope>NUCLEOTIDE SEQUENCE [LARGE SCALE GENOMIC DNA]</scope>
    <source>
        <strain evidence="5">ATCC 35583 / DSM 2078 / JCM 9277 / NBRC 100435 / Kra 1</strain>
    </source>
</reference>
<comment type="caution">
    <text evidence="1">Lacks conserved residue(s) required for the propagation of feature annotation.</text>
</comment>
<protein>
    <recommendedName>
        <fullName evidence="1">DNA repair protein</fullName>
    </recommendedName>
</protein>
<evidence type="ECO:0000259" key="3">
    <source>
        <dbReference type="Pfam" id="PF04895"/>
    </source>
</evidence>
<dbReference type="eggNOG" id="arCOG04269">
    <property type="taxonomic scope" value="Archaea"/>
</dbReference>
<evidence type="ECO:0000256" key="1">
    <source>
        <dbReference type="HAMAP-Rule" id="MF_02096"/>
    </source>
</evidence>
<organism evidence="4 5">
    <name type="scientific">Thermoproteus tenax (strain ATCC 35583 / DSM 2078 / JCM 9277 / NBRC 100435 / Kra 1)</name>
    <dbReference type="NCBI Taxonomy" id="768679"/>
    <lineage>
        <taxon>Archaea</taxon>
        <taxon>Thermoproteota</taxon>
        <taxon>Thermoprotei</taxon>
        <taxon>Thermoproteales</taxon>
        <taxon>Thermoproteaceae</taxon>
        <taxon>Thermoproteus</taxon>
    </lineage>
</organism>
<keyword evidence="5" id="KW-1185">Reference proteome</keyword>
<comment type="similarity">
    <text evidence="1">Belongs to the Nre family.</text>
</comment>
<dbReference type="Pfam" id="PF04894">
    <property type="entry name" value="Nre_N"/>
    <property type="match status" value="1"/>
</dbReference>
<dbReference type="STRING" id="768679.TTX_0527"/>
<evidence type="ECO:0000259" key="2">
    <source>
        <dbReference type="Pfam" id="PF04894"/>
    </source>
</evidence>
<dbReference type="PANTHER" id="PTHR38136">
    <property type="entry name" value="DNA REPAIR PROTEIN"/>
    <property type="match status" value="1"/>
</dbReference>
<dbReference type="Pfam" id="PF04895">
    <property type="entry name" value="Nre_C"/>
    <property type="match status" value="1"/>
</dbReference>
<dbReference type="GO" id="GO:0006281">
    <property type="term" value="P:DNA repair"/>
    <property type="evidence" value="ECO:0007669"/>
    <property type="project" value="UniProtKB-UniRule"/>
</dbReference>
<dbReference type="PATRIC" id="fig|768679.9.peg.542"/>
<dbReference type="KEGG" id="ttn:TTX_0527"/>
<dbReference type="InterPro" id="IPR006979">
    <property type="entry name" value="Nre_C"/>
</dbReference>
<dbReference type="RefSeq" id="WP_014126449.1">
    <property type="nucleotide sequence ID" value="NC_016070.1"/>
</dbReference>
<dbReference type="PaxDb" id="768679-TTX_0527"/>
<dbReference type="InterPro" id="IPR006978">
    <property type="entry name" value="Nre_N"/>
</dbReference>
<dbReference type="Proteomes" id="UP000002654">
    <property type="component" value="Chromosome"/>
</dbReference>
<feature type="domain" description="Archaeal Nre N-terminal" evidence="2">
    <location>
        <begin position="17"/>
        <end position="287"/>
    </location>
</feature>
<feature type="domain" description="Archaeal Nre C-terminal" evidence="3">
    <location>
        <begin position="300"/>
        <end position="402"/>
    </location>
</feature>
<dbReference type="EMBL" id="FN869859">
    <property type="protein sequence ID" value="CCC81192.1"/>
    <property type="molecule type" value="Genomic_DNA"/>
</dbReference>
<evidence type="ECO:0000313" key="5">
    <source>
        <dbReference type="Proteomes" id="UP000002654"/>
    </source>
</evidence>
<dbReference type="GeneID" id="11263527"/>
<dbReference type="AlphaFoldDB" id="G4RNP8"/>
<proteinExistence type="inferred from homology"/>
<name>G4RNP8_THETK</name>
<dbReference type="InterPro" id="IPR033167">
    <property type="entry name" value="Nre"/>
</dbReference>
<accession>G4RNP8</accession>
<keyword evidence="1" id="KW-0227">DNA damage</keyword>
<evidence type="ECO:0000313" key="4">
    <source>
        <dbReference type="EMBL" id="CCC81192.1"/>
    </source>
</evidence>
<dbReference type="PANTHER" id="PTHR38136:SF2">
    <property type="entry name" value="DNA REPAIR PROTEIN"/>
    <property type="match status" value="1"/>
</dbReference>